<sequence>MSAQARPLDADPGRRIDARPSLTLRRWLNASPARVYAAWTDPRQLARWWGPGTPEDMHVVDLDVRVGGRFHVGFSYAGERHDVHGTYKEVVPGERLVFSWFWGSTPERVSQVTVRCRPDGDGCMLTLIHEQFVDEAARLGHTRGWTASLNRLEALFAREHLA</sequence>
<gene>
    <name evidence="3" type="ORF">C8P69_108220</name>
</gene>
<dbReference type="Proteomes" id="UP000241808">
    <property type="component" value="Unassembled WGS sequence"/>
</dbReference>
<dbReference type="AlphaFoldDB" id="A0A2T4YZJ6"/>
<dbReference type="InterPro" id="IPR023393">
    <property type="entry name" value="START-like_dom_sf"/>
</dbReference>
<dbReference type="Pfam" id="PF08327">
    <property type="entry name" value="AHSA1"/>
    <property type="match status" value="1"/>
</dbReference>
<keyword evidence="4" id="KW-1185">Reference proteome</keyword>
<accession>A0A2T4YZJ6</accession>
<organism evidence="3 4">
    <name type="scientific">Phreatobacter oligotrophus</name>
    <dbReference type="NCBI Taxonomy" id="1122261"/>
    <lineage>
        <taxon>Bacteria</taxon>
        <taxon>Pseudomonadati</taxon>
        <taxon>Pseudomonadota</taxon>
        <taxon>Alphaproteobacteria</taxon>
        <taxon>Hyphomicrobiales</taxon>
        <taxon>Phreatobacteraceae</taxon>
        <taxon>Phreatobacter</taxon>
    </lineage>
</organism>
<reference evidence="3 4" key="1">
    <citation type="submission" date="2018-04" db="EMBL/GenBank/DDBJ databases">
        <title>Genomic Encyclopedia of Archaeal and Bacterial Type Strains, Phase II (KMG-II): from individual species to whole genera.</title>
        <authorList>
            <person name="Goeker M."/>
        </authorList>
    </citation>
    <scope>NUCLEOTIDE SEQUENCE [LARGE SCALE GENOMIC DNA]</scope>
    <source>
        <strain evidence="3 4">DSM 25521</strain>
    </source>
</reference>
<comment type="caution">
    <text evidence="3">The sequence shown here is derived from an EMBL/GenBank/DDBJ whole genome shotgun (WGS) entry which is preliminary data.</text>
</comment>
<dbReference type="SUPFAM" id="SSF55961">
    <property type="entry name" value="Bet v1-like"/>
    <property type="match status" value="1"/>
</dbReference>
<dbReference type="Gene3D" id="3.30.530.20">
    <property type="match status" value="1"/>
</dbReference>
<feature type="domain" description="Activator of Hsp90 ATPase homologue 1/2-like C-terminal" evidence="2">
    <location>
        <begin position="29"/>
        <end position="156"/>
    </location>
</feature>
<proteinExistence type="inferred from homology"/>
<dbReference type="InterPro" id="IPR013538">
    <property type="entry name" value="ASHA1/2-like_C"/>
</dbReference>
<evidence type="ECO:0000259" key="2">
    <source>
        <dbReference type="Pfam" id="PF08327"/>
    </source>
</evidence>
<comment type="similarity">
    <text evidence="1">Belongs to the AHA1 family.</text>
</comment>
<protein>
    <submittedName>
        <fullName evidence="3">Uncharacterized protein YndB with AHSA1/START domain</fullName>
    </submittedName>
</protein>
<evidence type="ECO:0000313" key="4">
    <source>
        <dbReference type="Proteomes" id="UP000241808"/>
    </source>
</evidence>
<dbReference type="EMBL" id="PZZL01000008">
    <property type="protein sequence ID" value="PTM52418.1"/>
    <property type="molecule type" value="Genomic_DNA"/>
</dbReference>
<name>A0A2T4YZJ6_9HYPH</name>
<evidence type="ECO:0000313" key="3">
    <source>
        <dbReference type="EMBL" id="PTM52418.1"/>
    </source>
</evidence>
<dbReference type="CDD" id="cd07814">
    <property type="entry name" value="SRPBCC_CalC_Aha1-like"/>
    <property type="match status" value="1"/>
</dbReference>
<evidence type="ECO:0000256" key="1">
    <source>
        <dbReference type="ARBA" id="ARBA00006817"/>
    </source>
</evidence>